<dbReference type="PANTHER" id="PTHR42756">
    <property type="entry name" value="TRANSCRIPTIONAL REGULATOR, MARR"/>
    <property type="match status" value="1"/>
</dbReference>
<dbReference type="GO" id="GO:0003700">
    <property type="term" value="F:DNA-binding transcription factor activity"/>
    <property type="evidence" value="ECO:0007669"/>
    <property type="project" value="InterPro"/>
</dbReference>
<gene>
    <name evidence="5" type="ORF">GFER_02215</name>
</gene>
<name>A0A0C2HZR4_9BACT</name>
<dbReference type="PRINTS" id="PR00598">
    <property type="entry name" value="HTHMARR"/>
</dbReference>
<evidence type="ECO:0000256" key="1">
    <source>
        <dbReference type="ARBA" id="ARBA00023015"/>
    </source>
</evidence>
<dbReference type="Proteomes" id="UP000035068">
    <property type="component" value="Unassembled WGS sequence"/>
</dbReference>
<reference evidence="5 6" key="1">
    <citation type="submission" date="2014-12" db="EMBL/GenBank/DDBJ databases">
        <title>Genomes of Geoalkalibacter ferrihydriticus and Geoalkalibacter subterraneus, two haloalkaliphilic metal-reducing members of the Geobacteraceae.</title>
        <authorList>
            <person name="Badalamenti J.P."/>
            <person name="Torres C.I."/>
            <person name="Krajmalnik-Brown R."/>
            <person name="Bond D.R."/>
        </authorList>
    </citation>
    <scope>NUCLEOTIDE SEQUENCE [LARGE SCALE GENOMIC DNA]</scope>
    <source>
        <strain evidence="5 6">DSM 17813</strain>
    </source>
</reference>
<keyword evidence="3" id="KW-0804">Transcription</keyword>
<feature type="domain" description="HTH marR-type" evidence="4">
    <location>
        <begin position="6"/>
        <end position="138"/>
    </location>
</feature>
<evidence type="ECO:0000259" key="4">
    <source>
        <dbReference type="PROSITE" id="PS50995"/>
    </source>
</evidence>
<evidence type="ECO:0000256" key="2">
    <source>
        <dbReference type="ARBA" id="ARBA00023125"/>
    </source>
</evidence>
<dbReference type="InterPro" id="IPR000835">
    <property type="entry name" value="HTH_MarR-typ"/>
</dbReference>
<dbReference type="EMBL" id="JWJD01000001">
    <property type="protein sequence ID" value="KIH78197.1"/>
    <property type="molecule type" value="Genomic_DNA"/>
</dbReference>
<dbReference type="RefSeq" id="WP_040097241.1">
    <property type="nucleotide sequence ID" value="NZ_JWJD01000001.1"/>
</dbReference>
<evidence type="ECO:0000313" key="6">
    <source>
        <dbReference type="Proteomes" id="UP000035068"/>
    </source>
</evidence>
<proteinExistence type="predicted"/>
<dbReference type="AlphaFoldDB" id="A0A0C2HZR4"/>
<dbReference type="PANTHER" id="PTHR42756:SF1">
    <property type="entry name" value="TRANSCRIPTIONAL REPRESSOR OF EMRAB OPERON"/>
    <property type="match status" value="1"/>
</dbReference>
<dbReference type="Pfam" id="PF01047">
    <property type="entry name" value="MarR"/>
    <property type="match status" value="1"/>
</dbReference>
<evidence type="ECO:0000313" key="5">
    <source>
        <dbReference type="EMBL" id="KIH78197.1"/>
    </source>
</evidence>
<protein>
    <submittedName>
        <fullName evidence="5">MarR family transcriptional regulator</fullName>
    </submittedName>
</protein>
<comment type="caution">
    <text evidence="5">The sequence shown here is derived from an EMBL/GenBank/DDBJ whole genome shotgun (WGS) entry which is preliminary data.</text>
</comment>
<dbReference type="GO" id="GO:0003677">
    <property type="term" value="F:DNA binding"/>
    <property type="evidence" value="ECO:0007669"/>
    <property type="project" value="UniProtKB-KW"/>
</dbReference>
<evidence type="ECO:0000256" key="3">
    <source>
        <dbReference type="ARBA" id="ARBA00023163"/>
    </source>
</evidence>
<sequence>MVDQRQIELSQILIELYDKISSWEHAVVRKSGLSPAQMHAVEIVGHHEKLRMKELAEKMGITTGTLTVMVDRLEREGLVSRQPHPTDRRSYVIVLTENGREQFEEHHQMHCLLTAEITASFDDEEMDRLKGYLERLVQRF</sequence>
<dbReference type="PROSITE" id="PS50995">
    <property type="entry name" value="HTH_MARR_2"/>
    <property type="match status" value="1"/>
</dbReference>
<keyword evidence="6" id="KW-1185">Reference proteome</keyword>
<dbReference type="InterPro" id="IPR036388">
    <property type="entry name" value="WH-like_DNA-bd_sf"/>
</dbReference>
<dbReference type="SUPFAM" id="SSF46785">
    <property type="entry name" value="Winged helix' DNA-binding domain"/>
    <property type="match status" value="1"/>
</dbReference>
<dbReference type="SMART" id="SM00347">
    <property type="entry name" value="HTH_MARR"/>
    <property type="match status" value="1"/>
</dbReference>
<accession>A0A0C2HZR4</accession>
<keyword evidence="2" id="KW-0238">DNA-binding</keyword>
<organism evidence="5 6">
    <name type="scientific">Geoalkalibacter ferrihydriticus DSM 17813</name>
    <dbReference type="NCBI Taxonomy" id="1121915"/>
    <lineage>
        <taxon>Bacteria</taxon>
        <taxon>Pseudomonadati</taxon>
        <taxon>Thermodesulfobacteriota</taxon>
        <taxon>Desulfuromonadia</taxon>
        <taxon>Desulfuromonadales</taxon>
        <taxon>Geoalkalibacteraceae</taxon>
        <taxon>Geoalkalibacter</taxon>
    </lineage>
</organism>
<dbReference type="InterPro" id="IPR036390">
    <property type="entry name" value="WH_DNA-bd_sf"/>
</dbReference>
<keyword evidence="1" id="KW-0805">Transcription regulation</keyword>
<dbReference type="Gene3D" id="1.10.10.10">
    <property type="entry name" value="Winged helix-like DNA-binding domain superfamily/Winged helix DNA-binding domain"/>
    <property type="match status" value="1"/>
</dbReference>